<evidence type="ECO:0000256" key="3">
    <source>
        <dbReference type="ARBA" id="ARBA00012054"/>
    </source>
</evidence>
<evidence type="ECO:0000256" key="7">
    <source>
        <dbReference type="ARBA" id="ARBA00022840"/>
    </source>
</evidence>
<name>A0A0F7SIS9_PHARH</name>
<keyword evidence="6 11" id="KW-0418">Kinase</keyword>
<sequence length="262" mass="28287">MSNPNFASQLNAALFLTASALYFTAASHEMSQTGKGAGSAVVEKMVENSEADIVQEPIKTIGLGPQPVIIYVMGVCGCGKSTVGTGIAQYFSIPYVDGDTLHTPEAVEQMRNNIPLTDSDRIPWLKRIRSHAVGELEIKPTGCVLAASSLKHAYREIQRGHSLPPNTLPCLPDGLQAPSGGENVKTIFVYLYGTKEVLAARMKGRSGHYMKEDMLNSQLATIEEPPAKESEDDIVIVNIDDAPENVIKNAVEGIQRKLGLRP</sequence>
<dbReference type="InterPro" id="IPR027417">
    <property type="entry name" value="P-loop_NTPase"/>
</dbReference>
<keyword evidence="7" id="KW-0067">ATP-binding</keyword>
<evidence type="ECO:0000256" key="6">
    <source>
        <dbReference type="ARBA" id="ARBA00022777"/>
    </source>
</evidence>
<dbReference type="AlphaFoldDB" id="A0A0F7SIS9"/>
<reference evidence="11" key="1">
    <citation type="submission" date="2014-08" db="EMBL/GenBank/DDBJ databases">
        <authorList>
            <person name="Sharma Rahul"/>
            <person name="Thines Marco"/>
        </authorList>
    </citation>
    <scope>NUCLEOTIDE SEQUENCE</scope>
</reference>
<comment type="similarity">
    <text evidence="2">Belongs to the gluconokinase GntK/GntV family.</text>
</comment>
<comment type="pathway">
    <text evidence="1">Carbohydrate acid metabolism; D-gluconate degradation.</text>
</comment>
<evidence type="ECO:0000256" key="8">
    <source>
        <dbReference type="ARBA" id="ARBA00029835"/>
    </source>
</evidence>
<keyword evidence="5" id="KW-0547">Nucleotide-binding</keyword>
<dbReference type="GO" id="GO:0005524">
    <property type="term" value="F:ATP binding"/>
    <property type="evidence" value="ECO:0007669"/>
    <property type="project" value="UniProtKB-KW"/>
</dbReference>
<evidence type="ECO:0000256" key="4">
    <source>
        <dbReference type="ARBA" id="ARBA00022679"/>
    </source>
</evidence>
<dbReference type="InterPro" id="IPR006001">
    <property type="entry name" value="Therm_gnt_kin"/>
</dbReference>
<dbReference type="GO" id="GO:0005737">
    <property type="term" value="C:cytoplasm"/>
    <property type="evidence" value="ECO:0007669"/>
    <property type="project" value="TreeGrafter"/>
</dbReference>
<dbReference type="UniPathway" id="UPA00792"/>
<organism evidence="11">
    <name type="scientific">Phaffia rhodozyma</name>
    <name type="common">Yeast</name>
    <name type="synonym">Xanthophyllomyces dendrorhous</name>
    <dbReference type="NCBI Taxonomy" id="264483"/>
    <lineage>
        <taxon>Eukaryota</taxon>
        <taxon>Fungi</taxon>
        <taxon>Dikarya</taxon>
        <taxon>Basidiomycota</taxon>
        <taxon>Agaricomycotina</taxon>
        <taxon>Tremellomycetes</taxon>
        <taxon>Cystofilobasidiales</taxon>
        <taxon>Mrakiaceae</taxon>
        <taxon>Phaffia</taxon>
    </lineage>
</organism>
<dbReference type="Gene3D" id="3.40.50.300">
    <property type="entry name" value="P-loop containing nucleotide triphosphate hydrolases"/>
    <property type="match status" value="1"/>
</dbReference>
<dbReference type="EMBL" id="LN483249">
    <property type="protein sequence ID" value="CDZ97633.1"/>
    <property type="molecule type" value="Genomic_DNA"/>
</dbReference>
<proteinExistence type="inferred from homology"/>
<dbReference type="GO" id="GO:0005975">
    <property type="term" value="P:carbohydrate metabolic process"/>
    <property type="evidence" value="ECO:0007669"/>
    <property type="project" value="InterPro"/>
</dbReference>
<dbReference type="EC" id="2.7.1.12" evidence="3"/>
<dbReference type="CDD" id="cd02021">
    <property type="entry name" value="GntK"/>
    <property type="match status" value="1"/>
</dbReference>
<comment type="catalytic activity">
    <reaction evidence="9">
        <text>D-gluconate + ATP = 6-phospho-D-gluconate + ADP + H(+)</text>
        <dbReference type="Rhea" id="RHEA:19433"/>
        <dbReference type="ChEBI" id="CHEBI:15378"/>
        <dbReference type="ChEBI" id="CHEBI:18391"/>
        <dbReference type="ChEBI" id="CHEBI:30616"/>
        <dbReference type="ChEBI" id="CHEBI:58759"/>
        <dbReference type="ChEBI" id="CHEBI:456216"/>
        <dbReference type="EC" id="2.7.1.12"/>
    </reaction>
</comment>
<dbReference type="SUPFAM" id="SSF52540">
    <property type="entry name" value="P-loop containing nucleoside triphosphate hydrolases"/>
    <property type="match status" value="1"/>
</dbReference>
<evidence type="ECO:0000256" key="1">
    <source>
        <dbReference type="ARBA" id="ARBA00004875"/>
    </source>
</evidence>
<feature type="signal peptide" evidence="10">
    <location>
        <begin position="1"/>
        <end position="26"/>
    </location>
</feature>
<evidence type="ECO:0000256" key="5">
    <source>
        <dbReference type="ARBA" id="ARBA00022741"/>
    </source>
</evidence>
<keyword evidence="10" id="KW-0732">Signal</keyword>
<evidence type="ECO:0000313" key="11">
    <source>
        <dbReference type="EMBL" id="CDZ97633.1"/>
    </source>
</evidence>
<dbReference type="PANTHER" id="PTHR43442">
    <property type="entry name" value="GLUCONOKINASE-RELATED"/>
    <property type="match status" value="1"/>
</dbReference>
<evidence type="ECO:0000256" key="9">
    <source>
        <dbReference type="ARBA" id="ARBA00048090"/>
    </source>
</evidence>
<feature type="chain" id="PRO_5002521979" description="gluconokinase" evidence="10">
    <location>
        <begin position="27"/>
        <end position="262"/>
    </location>
</feature>
<evidence type="ECO:0000256" key="2">
    <source>
        <dbReference type="ARBA" id="ARBA00008420"/>
    </source>
</evidence>
<accession>A0A0F7SIS9</accession>
<dbReference type="GO" id="GO:0046316">
    <property type="term" value="F:gluconokinase activity"/>
    <property type="evidence" value="ECO:0007669"/>
    <property type="project" value="UniProtKB-EC"/>
</dbReference>
<dbReference type="PANTHER" id="PTHR43442:SF3">
    <property type="entry name" value="GLUCONOKINASE-RELATED"/>
    <property type="match status" value="1"/>
</dbReference>
<protein>
    <recommendedName>
        <fullName evidence="3">gluconokinase</fullName>
        <ecNumber evidence="3">2.7.1.12</ecNumber>
    </recommendedName>
    <alternativeName>
        <fullName evidence="8">Gluconate kinase</fullName>
    </alternativeName>
</protein>
<evidence type="ECO:0000256" key="10">
    <source>
        <dbReference type="SAM" id="SignalP"/>
    </source>
</evidence>
<keyword evidence="4" id="KW-0808">Transferase</keyword>